<dbReference type="InterPro" id="IPR036869">
    <property type="entry name" value="J_dom_sf"/>
</dbReference>
<dbReference type="Gene3D" id="1.20.1280.20">
    <property type="entry name" value="HscB, C-terminal domain"/>
    <property type="match status" value="1"/>
</dbReference>
<feature type="compositionally biased region" description="Basic and acidic residues" evidence="3">
    <location>
        <begin position="77"/>
        <end position="87"/>
    </location>
</feature>
<sequence>MRTIFASTSRSLCASCNAQPRACPRLASASAAARTYSAARPAPRVPLKPQTRQHRQQQQQQQRRWLSSQSQPEAAEDAQRQRQDRSRPANNESGHTKPPLPYYDLFPETLPQGPPPDGPFDIDLRALRREFLRLQAASHPDYFHSASTSSNPSSSPSDPEDTSAARRHRQAEAASSHINAAYKTLSHPLLRAQYILAERYGVDLAGDEAGSHAGGAAGVGAGADPGLLVEVLEAREAIEEAESEDDLEGPMAENEGRIARCVEGLRQAFAEGDVEAAVGEAVRLRYWESIKEGIRGWEKGVGGGLLHH</sequence>
<gene>
    <name evidence="5" type="ORF">DHEL01_v206086</name>
</gene>
<comment type="caution">
    <text evidence="5">The sequence shown here is derived from an EMBL/GenBank/DDBJ whole genome shotgun (WGS) entry which is preliminary data.</text>
</comment>
<dbReference type="SUPFAM" id="SSF47144">
    <property type="entry name" value="HSC20 (HSCB), C-terminal oligomerisation domain"/>
    <property type="match status" value="1"/>
</dbReference>
<dbReference type="EMBL" id="MAVT02000476">
    <property type="protein sequence ID" value="POS75525.1"/>
    <property type="molecule type" value="Genomic_DNA"/>
</dbReference>
<dbReference type="GO" id="GO:0044571">
    <property type="term" value="P:[2Fe-2S] cluster assembly"/>
    <property type="evidence" value="ECO:0007669"/>
    <property type="project" value="InterPro"/>
</dbReference>
<dbReference type="InParanoid" id="A0A2P5HZ58"/>
<evidence type="ECO:0000256" key="1">
    <source>
        <dbReference type="ARBA" id="ARBA00010476"/>
    </source>
</evidence>
<dbReference type="GO" id="GO:0051259">
    <property type="term" value="P:protein complex oligomerization"/>
    <property type="evidence" value="ECO:0007669"/>
    <property type="project" value="InterPro"/>
</dbReference>
<dbReference type="Pfam" id="PF07743">
    <property type="entry name" value="HSCB_C"/>
    <property type="match status" value="1"/>
</dbReference>
<evidence type="ECO:0000256" key="3">
    <source>
        <dbReference type="SAM" id="MobiDB-lite"/>
    </source>
</evidence>
<feature type="region of interest" description="Disordered" evidence="3">
    <location>
        <begin position="34"/>
        <end position="122"/>
    </location>
</feature>
<dbReference type="GO" id="GO:0051087">
    <property type="term" value="F:protein-folding chaperone binding"/>
    <property type="evidence" value="ECO:0007669"/>
    <property type="project" value="InterPro"/>
</dbReference>
<evidence type="ECO:0000256" key="2">
    <source>
        <dbReference type="ARBA" id="ARBA00023186"/>
    </source>
</evidence>
<evidence type="ECO:0000313" key="5">
    <source>
        <dbReference type="EMBL" id="POS75525.1"/>
    </source>
</evidence>
<organism evidence="5 6">
    <name type="scientific">Diaporthe helianthi</name>
    <dbReference type="NCBI Taxonomy" id="158607"/>
    <lineage>
        <taxon>Eukaryota</taxon>
        <taxon>Fungi</taxon>
        <taxon>Dikarya</taxon>
        <taxon>Ascomycota</taxon>
        <taxon>Pezizomycotina</taxon>
        <taxon>Sordariomycetes</taxon>
        <taxon>Sordariomycetidae</taxon>
        <taxon>Diaporthales</taxon>
        <taxon>Diaporthaceae</taxon>
        <taxon>Diaporthe</taxon>
    </lineage>
</organism>
<reference evidence="5" key="1">
    <citation type="submission" date="2017-09" db="EMBL/GenBank/DDBJ databases">
        <title>Polyketide synthases of a Diaporthe helianthi virulent isolate.</title>
        <authorList>
            <person name="Baroncelli R."/>
        </authorList>
    </citation>
    <scope>NUCLEOTIDE SEQUENCE [LARGE SCALE GENOMIC DNA]</scope>
    <source>
        <strain evidence="5">7/96</strain>
    </source>
</reference>
<dbReference type="OrthoDB" id="448954at2759"/>
<dbReference type="PANTHER" id="PTHR14021">
    <property type="entry name" value="IRON-SULFUR CLUSTER CO-CHAPERONE PROTEIN HSCB"/>
    <property type="match status" value="1"/>
</dbReference>
<dbReference type="Proteomes" id="UP000094444">
    <property type="component" value="Unassembled WGS sequence"/>
</dbReference>
<evidence type="ECO:0000313" key="6">
    <source>
        <dbReference type="Proteomes" id="UP000094444"/>
    </source>
</evidence>
<keyword evidence="6" id="KW-1185">Reference proteome</keyword>
<dbReference type="InterPro" id="IPR004640">
    <property type="entry name" value="HscB"/>
</dbReference>
<feature type="compositionally biased region" description="Low complexity" evidence="3">
    <location>
        <begin position="145"/>
        <end position="157"/>
    </location>
</feature>
<dbReference type="AlphaFoldDB" id="A0A2P5HZ58"/>
<feature type="domain" description="Co-chaperone HscB C-terminal oligomerisation" evidence="4">
    <location>
        <begin position="224"/>
        <end position="294"/>
    </location>
</feature>
<evidence type="ECO:0000259" key="4">
    <source>
        <dbReference type="Pfam" id="PF07743"/>
    </source>
</evidence>
<dbReference type="SUPFAM" id="SSF46565">
    <property type="entry name" value="Chaperone J-domain"/>
    <property type="match status" value="1"/>
</dbReference>
<keyword evidence="2" id="KW-0143">Chaperone</keyword>
<dbReference type="Gene3D" id="1.10.287.110">
    <property type="entry name" value="DnaJ domain"/>
    <property type="match status" value="1"/>
</dbReference>
<accession>A0A2P5HZ58</accession>
<dbReference type="STRING" id="158607.A0A2P5HZ58"/>
<dbReference type="GO" id="GO:0001671">
    <property type="term" value="F:ATPase activator activity"/>
    <property type="evidence" value="ECO:0007669"/>
    <property type="project" value="InterPro"/>
</dbReference>
<dbReference type="PANTHER" id="PTHR14021:SF15">
    <property type="entry name" value="IRON-SULFUR CLUSTER CO-CHAPERONE PROTEIN HSCB"/>
    <property type="match status" value="1"/>
</dbReference>
<feature type="compositionally biased region" description="Low complexity" evidence="3">
    <location>
        <begin position="56"/>
        <end position="71"/>
    </location>
</feature>
<comment type="similarity">
    <text evidence="1">Belongs to the HscB family.</text>
</comment>
<feature type="region of interest" description="Disordered" evidence="3">
    <location>
        <begin position="142"/>
        <end position="175"/>
    </location>
</feature>
<dbReference type="NCBIfam" id="TIGR00714">
    <property type="entry name" value="hscB"/>
    <property type="match status" value="1"/>
</dbReference>
<name>A0A2P5HZ58_DIAHE</name>
<dbReference type="FunCoup" id="A0A2P5HZ58">
    <property type="interactions" value="342"/>
</dbReference>
<proteinExistence type="inferred from homology"/>
<protein>
    <submittedName>
        <fullName evidence="5">DnaJ domain-containing protein</fullName>
    </submittedName>
</protein>
<dbReference type="GO" id="GO:0005739">
    <property type="term" value="C:mitochondrion"/>
    <property type="evidence" value="ECO:0007669"/>
    <property type="project" value="TreeGrafter"/>
</dbReference>
<dbReference type="InterPro" id="IPR036386">
    <property type="entry name" value="HscB_C_sf"/>
</dbReference>
<dbReference type="InterPro" id="IPR009073">
    <property type="entry name" value="HscB_oligo_C"/>
</dbReference>